<evidence type="ECO:0000313" key="4">
    <source>
        <dbReference type="Proteomes" id="UP000054248"/>
    </source>
</evidence>
<dbReference type="Proteomes" id="UP000054248">
    <property type="component" value="Unassembled WGS sequence"/>
</dbReference>
<feature type="transmembrane region" description="Helical" evidence="2">
    <location>
        <begin position="37"/>
        <end position="58"/>
    </location>
</feature>
<feature type="compositionally biased region" description="Basic and acidic residues" evidence="1">
    <location>
        <begin position="478"/>
        <end position="488"/>
    </location>
</feature>
<reference evidence="4" key="2">
    <citation type="submission" date="2015-01" db="EMBL/GenBank/DDBJ databases">
        <title>Evolutionary Origins and Diversification of the Mycorrhizal Mutualists.</title>
        <authorList>
            <consortium name="DOE Joint Genome Institute"/>
            <consortium name="Mycorrhizal Genomics Consortium"/>
            <person name="Kohler A."/>
            <person name="Kuo A."/>
            <person name="Nagy L.G."/>
            <person name="Floudas D."/>
            <person name="Copeland A."/>
            <person name="Barry K.W."/>
            <person name="Cichocki N."/>
            <person name="Veneault-Fourrey C."/>
            <person name="LaButti K."/>
            <person name="Lindquist E.A."/>
            <person name="Lipzen A."/>
            <person name="Lundell T."/>
            <person name="Morin E."/>
            <person name="Murat C."/>
            <person name="Riley R."/>
            <person name="Ohm R."/>
            <person name="Sun H."/>
            <person name="Tunlid A."/>
            <person name="Henrissat B."/>
            <person name="Grigoriev I.V."/>
            <person name="Hibbett D.S."/>
            <person name="Martin F."/>
        </authorList>
    </citation>
    <scope>NUCLEOTIDE SEQUENCE [LARGE SCALE GENOMIC DNA]</scope>
    <source>
        <strain evidence="4">MUT 4182</strain>
    </source>
</reference>
<proteinExistence type="predicted"/>
<feature type="compositionally biased region" description="Acidic residues" evidence="1">
    <location>
        <begin position="508"/>
        <end position="529"/>
    </location>
</feature>
<feature type="compositionally biased region" description="Low complexity" evidence="1">
    <location>
        <begin position="354"/>
        <end position="387"/>
    </location>
</feature>
<keyword evidence="2" id="KW-0472">Membrane</keyword>
<feature type="compositionally biased region" description="Pro residues" evidence="1">
    <location>
        <begin position="150"/>
        <end position="159"/>
    </location>
</feature>
<organism evidence="3 4">
    <name type="scientific">Tulasnella calospora MUT 4182</name>
    <dbReference type="NCBI Taxonomy" id="1051891"/>
    <lineage>
        <taxon>Eukaryota</taxon>
        <taxon>Fungi</taxon>
        <taxon>Dikarya</taxon>
        <taxon>Basidiomycota</taxon>
        <taxon>Agaricomycotina</taxon>
        <taxon>Agaricomycetes</taxon>
        <taxon>Cantharellales</taxon>
        <taxon>Tulasnellaceae</taxon>
        <taxon>Tulasnella</taxon>
    </lineage>
</organism>
<evidence type="ECO:0000256" key="1">
    <source>
        <dbReference type="SAM" id="MobiDB-lite"/>
    </source>
</evidence>
<feature type="transmembrane region" description="Helical" evidence="2">
    <location>
        <begin position="12"/>
        <end position="31"/>
    </location>
</feature>
<dbReference type="OrthoDB" id="3331682at2759"/>
<evidence type="ECO:0000256" key="2">
    <source>
        <dbReference type="SAM" id="Phobius"/>
    </source>
</evidence>
<feature type="region of interest" description="Disordered" evidence="1">
    <location>
        <begin position="354"/>
        <end position="414"/>
    </location>
</feature>
<sequence length="652" mass="70151">MSHIPGLHRQAFGTPLLSIFLISFTFLLQIAHTGSDGASTTALLSLLFIFPFAIVSYVAQTDSTLTSALPVLVCWFTIVFQRTLVLCSSVRDVSDSLVKAAISKTIDFTVELLTLMLSSTCSIKSGLELLEEGLLLQDESLGPQQSQEPSDPPSFPPATPEDLRTATSSTPSPWLATLPPTTNTSRLHFDATWTSIFDDNTNGSNAAPLGPATSLGLLSNDVVVAHANAHSTETTLGSTIISRASRSNQLDVALFAPINRRAKSNAGSVRKSSVPFPSLREVAGDVGSTGQTGPDVFAEIIALPKRSRKIAQKGLSFVNVDKFRGLVLAATAPTRADTIPPRIIIHEISKSSFSSSDSQNYAASATSSPHSTSASTFQTTATTPCSSQIDLQSDVEREDSGAPTATQLTTVEFEPPQTDERNLNEVAARRSEAEMLYVVEDGRADLGARIKFKFKTTKNVAQSSYHWRWAKTAGKLPEGGRRARRGSELVRQAPVSMPTPPSLVAWGLEDEDDDHLDEEEEEEEDDEDEKGFSKKAMRKTMAKSKHAAPGGVGRLFYGASTSTSGNGPLSQADWDTLEHYAAVPPSPKKVVQPQSPASTGVETEAAVPCWLSAPLPPLPEAASVKAKRLPRLRKLIKKIISFKPFKNRSRAP</sequence>
<feature type="region of interest" description="Disordered" evidence="1">
    <location>
        <begin position="476"/>
        <end position="572"/>
    </location>
</feature>
<accession>A0A0C3KZU7</accession>
<evidence type="ECO:0000313" key="3">
    <source>
        <dbReference type="EMBL" id="KIO26908.1"/>
    </source>
</evidence>
<feature type="transmembrane region" description="Helical" evidence="2">
    <location>
        <begin position="65"/>
        <end position="84"/>
    </location>
</feature>
<feature type="region of interest" description="Disordered" evidence="1">
    <location>
        <begin position="141"/>
        <end position="181"/>
    </location>
</feature>
<feature type="compositionally biased region" description="Basic residues" evidence="1">
    <location>
        <begin position="533"/>
        <end position="546"/>
    </location>
</feature>
<keyword evidence="4" id="KW-1185">Reference proteome</keyword>
<reference evidence="3 4" key="1">
    <citation type="submission" date="2014-04" db="EMBL/GenBank/DDBJ databases">
        <authorList>
            <consortium name="DOE Joint Genome Institute"/>
            <person name="Kuo A."/>
            <person name="Girlanda M."/>
            <person name="Perotto S."/>
            <person name="Kohler A."/>
            <person name="Nagy L.G."/>
            <person name="Floudas D."/>
            <person name="Copeland A."/>
            <person name="Barry K.W."/>
            <person name="Cichocki N."/>
            <person name="Veneault-Fourrey C."/>
            <person name="LaButti K."/>
            <person name="Lindquist E.A."/>
            <person name="Lipzen A."/>
            <person name="Lundell T."/>
            <person name="Morin E."/>
            <person name="Murat C."/>
            <person name="Sun H."/>
            <person name="Tunlid A."/>
            <person name="Henrissat B."/>
            <person name="Grigoriev I.V."/>
            <person name="Hibbett D.S."/>
            <person name="Martin F."/>
            <person name="Nordberg H.P."/>
            <person name="Cantor M.N."/>
            <person name="Hua S.X."/>
        </authorList>
    </citation>
    <scope>NUCLEOTIDE SEQUENCE [LARGE SCALE GENOMIC DNA]</scope>
    <source>
        <strain evidence="3 4">MUT 4182</strain>
    </source>
</reference>
<dbReference type="HOGENOM" id="CLU_442918_0_0_1"/>
<dbReference type="EMBL" id="KN823017">
    <property type="protein sequence ID" value="KIO26908.1"/>
    <property type="molecule type" value="Genomic_DNA"/>
</dbReference>
<keyword evidence="2" id="KW-1133">Transmembrane helix</keyword>
<feature type="compositionally biased region" description="Polar residues" evidence="1">
    <location>
        <begin position="559"/>
        <end position="569"/>
    </location>
</feature>
<dbReference type="AlphaFoldDB" id="A0A0C3KZU7"/>
<protein>
    <submittedName>
        <fullName evidence="3">Uncharacterized protein</fullName>
    </submittedName>
</protein>
<gene>
    <name evidence="3" type="ORF">M407DRAFT_23846</name>
</gene>
<name>A0A0C3KZU7_9AGAM</name>
<keyword evidence="2" id="KW-0812">Transmembrane</keyword>